<feature type="compositionally biased region" description="Polar residues" evidence="1">
    <location>
        <begin position="130"/>
        <end position="139"/>
    </location>
</feature>
<organism evidence="2 3">
    <name type="scientific">Sphaeroforma arctica JP610</name>
    <dbReference type="NCBI Taxonomy" id="667725"/>
    <lineage>
        <taxon>Eukaryota</taxon>
        <taxon>Ichthyosporea</taxon>
        <taxon>Ichthyophonida</taxon>
        <taxon>Sphaeroforma</taxon>
    </lineage>
</organism>
<accession>A0A0L0GD85</accession>
<evidence type="ECO:0000313" key="2">
    <source>
        <dbReference type="EMBL" id="KNC86970.1"/>
    </source>
</evidence>
<dbReference type="Proteomes" id="UP000054560">
    <property type="component" value="Unassembled WGS sequence"/>
</dbReference>
<evidence type="ECO:0000313" key="3">
    <source>
        <dbReference type="Proteomes" id="UP000054560"/>
    </source>
</evidence>
<proteinExistence type="predicted"/>
<dbReference type="GeneID" id="25901424"/>
<dbReference type="AlphaFoldDB" id="A0A0L0GD85"/>
<feature type="region of interest" description="Disordered" evidence="1">
    <location>
        <begin position="1"/>
        <end position="21"/>
    </location>
</feature>
<dbReference type="RefSeq" id="XP_014160872.1">
    <property type="nucleotide sequence ID" value="XM_014305397.1"/>
</dbReference>
<protein>
    <submittedName>
        <fullName evidence="2">Uncharacterized protein</fullName>
    </submittedName>
</protein>
<keyword evidence="3" id="KW-1185">Reference proteome</keyword>
<name>A0A0L0GD85_9EUKA</name>
<reference evidence="2 3" key="1">
    <citation type="submission" date="2011-02" db="EMBL/GenBank/DDBJ databases">
        <title>The Genome Sequence of Sphaeroforma arctica JP610.</title>
        <authorList>
            <consortium name="The Broad Institute Genome Sequencing Platform"/>
            <person name="Russ C."/>
            <person name="Cuomo C."/>
            <person name="Young S.K."/>
            <person name="Zeng Q."/>
            <person name="Gargeya S."/>
            <person name="Alvarado L."/>
            <person name="Berlin A."/>
            <person name="Chapman S.B."/>
            <person name="Chen Z."/>
            <person name="Freedman E."/>
            <person name="Gellesch M."/>
            <person name="Goldberg J."/>
            <person name="Griggs A."/>
            <person name="Gujja S."/>
            <person name="Heilman E."/>
            <person name="Heiman D."/>
            <person name="Howarth C."/>
            <person name="Mehta T."/>
            <person name="Neiman D."/>
            <person name="Pearson M."/>
            <person name="Roberts A."/>
            <person name="Saif S."/>
            <person name="Shea T."/>
            <person name="Shenoy N."/>
            <person name="Sisk P."/>
            <person name="Stolte C."/>
            <person name="Sykes S."/>
            <person name="White J."/>
            <person name="Yandava C."/>
            <person name="Burger G."/>
            <person name="Gray M.W."/>
            <person name="Holland P.W.H."/>
            <person name="King N."/>
            <person name="Lang F.B.F."/>
            <person name="Roger A.J."/>
            <person name="Ruiz-Trillo I."/>
            <person name="Haas B."/>
            <person name="Nusbaum C."/>
            <person name="Birren B."/>
        </authorList>
    </citation>
    <scope>NUCLEOTIDE SEQUENCE [LARGE SCALE GENOMIC DNA]</scope>
    <source>
        <strain evidence="2 3">JP610</strain>
    </source>
</reference>
<gene>
    <name evidence="2" type="ORF">SARC_00920</name>
</gene>
<sequence>MRSVCADESIPADSKTDAAHPTIEGLSAEGSSSRRQLYRRRSCILPIKLSDGGTVRECHKPAQLDFETHLPHRPNSICNGTAAIPKKESQEDVFSQVRVVGGTKLLRRVSFADISHSADTDATTQAILKASSPSRSRPISTEHVTDDKTKHAGGTGPYQRRSVVDGQMSPSSFTRPIAVPISLVFFGREAAKQPSIDPPVRTLVTPRTGTLPDTAQAMGGFEYPGSFDATDSNSPQDLNLPAQRRNVLATVSYAVGDAMFEPIVNPTNNARKAYIPKQNDMSENMYQDIALDASFQVYRVMIVRNKAKNEELQLKYAIKSSYLCILKLTVSGVALVPVKARLTGAGIPIYKYKNSKRSI</sequence>
<feature type="region of interest" description="Disordered" evidence="1">
    <location>
        <begin position="130"/>
        <end position="162"/>
    </location>
</feature>
<dbReference type="EMBL" id="KQ241628">
    <property type="protein sequence ID" value="KNC86970.1"/>
    <property type="molecule type" value="Genomic_DNA"/>
</dbReference>
<evidence type="ECO:0000256" key="1">
    <source>
        <dbReference type="SAM" id="MobiDB-lite"/>
    </source>
</evidence>